<keyword evidence="8" id="KW-1185">Reference proteome</keyword>
<dbReference type="Gene3D" id="3.40.50.150">
    <property type="entry name" value="Vaccinia Virus protein VP39"/>
    <property type="match status" value="1"/>
</dbReference>
<dbReference type="RefSeq" id="XP_040664652.1">
    <property type="nucleotide sequence ID" value="XM_040808985.1"/>
</dbReference>
<dbReference type="PANTHER" id="PTHR43712:SF1">
    <property type="entry name" value="HYPOTHETICAL O-METHYLTRANSFERASE (EUROFUNG)-RELATED"/>
    <property type="match status" value="1"/>
</dbReference>
<feature type="compositionally biased region" description="Low complexity" evidence="4">
    <location>
        <begin position="1"/>
        <end position="29"/>
    </location>
</feature>
<feature type="domain" description="O-methyltransferase dimerisation" evidence="6">
    <location>
        <begin position="94"/>
        <end position="159"/>
    </location>
</feature>
<evidence type="ECO:0000313" key="8">
    <source>
        <dbReference type="Proteomes" id="UP000184073"/>
    </source>
</evidence>
<evidence type="ECO:0000259" key="5">
    <source>
        <dbReference type="Pfam" id="PF00891"/>
    </source>
</evidence>
<dbReference type="Gene3D" id="1.10.10.10">
    <property type="entry name" value="Winged helix-like DNA-binding domain superfamily/Winged helix DNA-binding domain"/>
    <property type="match status" value="1"/>
</dbReference>
<dbReference type="InterPro" id="IPR029063">
    <property type="entry name" value="SAM-dependent_MTases_sf"/>
</dbReference>
<gene>
    <name evidence="7" type="ORF">ASPVEDRAFT_186662</name>
</gene>
<evidence type="ECO:0000256" key="4">
    <source>
        <dbReference type="SAM" id="MobiDB-lite"/>
    </source>
</evidence>
<dbReference type="EMBL" id="KV878126">
    <property type="protein sequence ID" value="OJI98889.1"/>
    <property type="molecule type" value="Genomic_DNA"/>
</dbReference>
<feature type="domain" description="O-methyltransferase C-terminal" evidence="5">
    <location>
        <begin position="265"/>
        <end position="407"/>
    </location>
</feature>
<dbReference type="InterPro" id="IPR036388">
    <property type="entry name" value="WH-like_DNA-bd_sf"/>
</dbReference>
<feature type="region of interest" description="Disordered" evidence="4">
    <location>
        <begin position="1"/>
        <end position="37"/>
    </location>
</feature>
<dbReference type="GO" id="GO:0008171">
    <property type="term" value="F:O-methyltransferase activity"/>
    <property type="evidence" value="ECO:0007669"/>
    <property type="project" value="InterPro"/>
</dbReference>
<dbReference type="Pfam" id="PF08100">
    <property type="entry name" value="Dimerisation"/>
    <property type="match status" value="1"/>
</dbReference>
<dbReference type="VEuPathDB" id="FungiDB:ASPVEDRAFT_186662"/>
<proteinExistence type="predicted"/>
<dbReference type="SUPFAM" id="SSF46785">
    <property type="entry name" value="Winged helix' DNA-binding domain"/>
    <property type="match status" value="1"/>
</dbReference>
<dbReference type="InterPro" id="IPR001077">
    <property type="entry name" value="COMT_C"/>
</dbReference>
<keyword evidence="2" id="KW-0808">Transferase</keyword>
<dbReference type="GeneID" id="63724496"/>
<dbReference type="InterPro" id="IPR012967">
    <property type="entry name" value="COMT_dimerisation"/>
</dbReference>
<protein>
    <submittedName>
        <fullName evidence="7">Uncharacterized protein</fullName>
    </submittedName>
</protein>
<dbReference type="Pfam" id="PF00891">
    <property type="entry name" value="Methyltransf_2"/>
    <property type="match status" value="1"/>
</dbReference>
<keyword evidence="3" id="KW-0949">S-adenosyl-L-methionine</keyword>
<dbReference type="GO" id="GO:0032259">
    <property type="term" value="P:methylation"/>
    <property type="evidence" value="ECO:0007669"/>
    <property type="project" value="UniProtKB-KW"/>
</dbReference>
<evidence type="ECO:0000256" key="1">
    <source>
        <dbReference type="ARBA" id="ARBA00022603"/>
    </source>
</evidence>
<evidence type="ECO:0000259" key="6">
    <source>
        <dbReference type="Pfam" id="PF08100"/>
    </source>
</evidence>
<dbReference type="InterPro" id="IPR016461">
    <property type="entry name" value="COMT-like"/>
</dbReference>
<dbReference type="SUPFAM" id="SSF53335">
    <property type="entry name" value="S-adenosyl-L-methionine-dependent methyltransferases"/>
    <property type="match status" value="1"/>
</dbReference>
<dbReference type="PANTHER" id="PTHR43712">
    <property type="entry name" value="PUTATIVE (AFU_ORTHOLOGUE AFUA_4G14580)-RELATED"/>
    <property type="match status" value="1"/>
</dbReference>
<keyword evidence="1" id="KW-0489">Methyltransferase</keyword>
<organism evidence="7 8">
    <name type="scientific">Aspergillus versicolor CBS 583.65</name>
    <dbReference type="NCBI Taxonomy" id="1036611"/>
    <lineage>
        <taxon>Eukaryota</taxon>
        <taxon>Fungi</taxon>
        <taxon>Dikarya</taxon>
        <taxon>Ascomycota</taxon>
        <taxon>Pezizomycotina</taxon>
        <taxon>Eurotiomycetes</taxon>
        <taxon>Eurotiomycetidae</taxon>
        <taxon>Eurotiales</taxon>
        <taxon>Aspergillaceae</taxon>
        <taxon>Aspergillus</taxon>
        <taxon>Aspergillus subgen. Nidulantes</taxon>
    </lineage>
</organism>
<sequence length="427" mass="48296">MTQSNGTHTNGTQTNGATNGSANGTANGSYKNGTHKHDHVDSLVDKVNQSVGTFQDGHAEKDRLAALKAAQELVRALHGPKDNVYHLVYSPTQAMCVRIGIDLEIFSTLSKASGPVTLQELAAVKNASPLITERVLRILAGIEYVAEHDVHVYSATRMTHQMTDRFSIAMVKFIYDFGMPTVAKIPEFLRTHEYKFIEGSTSGPWQYATNSEESLWDWIAKSEERLDITHSFMEGDRGSRPPWVEWFPVQEQLIDTFTGSDEDVFLVDVAGGRGHDIRTFREKFPQARGRFVLEDLEHVIEQSVDGLQAEKIAFDLFKPQPIQGARVYYMKFILHDWSDSDSLKILQQVREAMKPGYSVLVIEEFILPQKDCPMLSAMWDWEMMVFLNSLERSEGHWRRLLDETGFEAKCFYPPGDGQGIIMAELKQ</sequence>
<dbReference type="InterPro" id="IPR036390">
    <property type="entry name" value="WH_DNA-bd_sf"/>
</dbReference>
<evidence type="ECO:0000256" key="3">
    <source>
        <dbReference type="ARBA" id="ARBA00022691"/>
    </source>
</evidence>
<name>A0A1L9PBI2_ASPVE</name>
<dbReference type="GO" id="GO:0046983">
    <property type="term" value="F:protein dimerization activity"/>
    <property type="evidence" value="ECO:0007669"/>
    <property type="project" value="InterPro"/>
</dbReference>
<dbReference type="Proteomes" id="UP000184073">
    <property type="component" value="Unassembled WGS sequence"/>
</dbReference>
<dbReference type="OrthoDB" id="1535081at2759"/>
<evidence type="ECO:0000313" key="7">
    <source>
        <dbReference type="EMBL" id="OJI98889.1"/>
    </source>
</evidence>
<dbReference type="PROSITE" id="PS51683">
    <property type="entry name" value="SAM_OMT_II"/>
    <property type="match status" value="1"/>
</dbReference>
<dbReference type="AlphaFoldDB" id="A0A1L9PBI2"/>
<dbReference type="GO" id="GO:0044550">
    <property type="term" value="P:secondary metabolite biosynthetic process"/>
    <property type="evidence" value="ECO:0007669"/>
    <property type="project" value="UniProtKB-ARBA"/>
</dbReference>
<evidence type="ECO:0000256" key="2">
    <source>
        <dbReference type="ARBA" id="ARBA00022679"/>
    </source>
</evidence>
<accession>A0A1L9PBI2</accession>
<reference evidence="8" key="1">
    <citation type="journal article" date="2017" name="Genome Biol.">
        <title>Comparative genomics reveals high biological diversity and specific adaptations in the industrially and medically important fungal genus Aspergillus.</title>
        <authorList>
            <person name="de Vries R.P."/>
            <person name="Riley R."/>
            <person name="Wiebenga A."/>
            <person name="Aguilar-Osorio G."/>
            <person name="Amillis S."/>
            <person name="Uchima C.A."/>
            <person name="Anderluh G."/>
            <person name="Asadollahi M."/>
            <person name="Askin M."/>
            <person name="Barry K."/>
            <person name="Battaglia E."/>
            <person name="Bayram O."/>
            <person name="Benocci T."/>
            <person name="Braus-Stromeyer S.A."/>
            <person name="Caldana C."/>
            <person name="Canovas D."/>
            <person name="Cerqueira G.C."/>
            <person name="Chen F."/>
            <person name="Chen W."/>
            <person name="Choi C."/>
            <person name="Clum A."/>
            <person name="Dos Santos R.A."/>
            <person name="Damasio A.R."/>
            <person name="Diallinas G."/>
            <person name="Emri T."/>
            <person name="Fekete E."/>
            <person name="Flipphi M."/>
            <person name="Freyberg S."/>
            <person name="Gallo A."/>
            <person name="Gournas C."/>
            <person name="Habgood R."/>
            <person name="Hainaut M."/>
            <person name="Harispe M.L."/>
            <person name="Henrissat B."/>
            <person name="Hilden K.S."/>
            <person name="Hope R."/>
            <person name="Hossain A."/>
            <person name="Karabika E."/>
            <person name="Karaffa L."/>
            <person name="Karanyi Z."/>
            <person name="Krasevec N."/>
            <person name="Kuo A."/>
            <person name="Kusch H."/>
            <person name="LaButti K."/>
            <person name="Lagendijk E.L."/>
            <person name="Lapidus A."/>
            <person name="Levasseur A."/>
            <person name="Lindquist E."/>
            <person name="Lipzen A."/>
            <person name="Logrieco A.F."/>
            <person name="MacCabe A."/>
            <person name="Maekelae M.R."/>
            <person name="Malavazi I."/>
            <person name="Melin P."/>
            <person name="Meyer V."/>
            <person name="Mielnichuk N."/>
            <person name="Miskei M."/>
            <person name="Molnar A.P."/>
            <person name="Mule G."/>
            <person name="Ngan C.Y."/>
            <person name="Orejas M."/>
            <person name="Orosz E."/>
            <person name="Ouedraogo J.P."/>
            <person name="Overkamp K.M."/>
            <person name="Park H.-S."/>
            <person name="Perrone G."/>
            <person name="Piumi F."/>
            <person name="Punt P.J."/>
            <person name="Ram A.F."/>
            <person name="Ramon A."/>
            <person name="Rauscher S."/>
            <person name="Record E."/>
            <person name="Riano-Pachon D.M."/>
            <person name="Robert V."/>
            <person name="Roehrig J."/>
            <person name="Ruller R."/>
            <person name="Salamov A."/>
            <person name="Salih N.S."/>
            <person name="Samson R.A."/>
            <person name="Sandor E."/>
            <person name="Sanguinetti M."/>
            <person name="Schuetze T."/>
            <person name="Sepcic K."/>
            <person name="Shelest E."/>
            <person name="Sherlock G."/>
            <person name="Sophianopoulou V."/>
            <person name="Squina F.M."/>
            <person name="Sun H."/>
            <person name="Susca A."/>
            <person name="Todd R.B."/>
            <person name="Tsang A."/>
            <person name="Unkles S.E."/>
            <person name="van de Wiele N."/>
            <person name="van Rossen-Uffink D."/>
            <person name="Oliveira J.V."/>
            <person name="Vesth T.C."/>
            <person name="Visser J."/>
            <person name="Yu J.-H."/>
            <person name="Zhou M."/>
            <person name="Andersen M.R."/>
            <person name="Archer D.B."/>
            <person name="Baker S.E."/>
            <person name="Benoit I."/>
            <person name="Brakhage A.A."/>
            <person name="Braus G.H."/>
            <person name="Fischer R."/>
            <person name="Frisvad J.C."/>
            <person name="Goldman G.H."/>
            <person name="Houbraken J."/>
            <person name="Oakley B."/>
            <person name="Pocsi I."/>
            <person name="Scazzocchio C."/>
            <person name="Seiboth B."/>
            <person name="vanKuyk P.A."/>
            <person name="Wortman J."/>
            <person name="Dyer P.S."/>
            <person name="Grigoriev I.V."/>
        </authorList>
    </citation>
    <scope>NUCLEOTIDE SEQUENCE [LARGE SCALE GENOMIC DNA]</scope>
    <source>
        <strain evidence="8">CBS 583.65</strain>
    </source>
</reference>